<dbReference type="Pfam" id="PF10607">
    <property type="entry name" value="CTLH"/>
    <property type="match status" value="1"/>
</dbReference>
<gene>
    <name evidence="11" type="ORF">P8C59_003046</name>
</gene>
<evidence type="ECO:0000256" key="2">
    <source>
        <dbReference type="ARBA" id="ARBA00004496"/>
    </source>
</evidence>
<evidence type="ECO:0000256" key="5">
    <source>
        <dbReference type="ARBA" id="ARBA00022723"/>
    </source>
</evidence>
<comment type="caution">
    <text evidence="11">The sequence shown here is derived from an EMBL/GenBank/DDBJ whole genome shotgun (WGS) entry which is preliminary data.</text>
</comment>
<evidence type="ECO:0000313" key="11">
    <source>
        <dbReference type="EMBL" id="KAK2068407.1"/>
    </source>
</evidence>
<comment type="subcellular location">
    <subcellularLocation>
        <location evidence="2">Cytoplasm</location>
    </subcellularLocation>
</comment>
<keyword evidence="4" id="KW-0963">Cytoplasm</keyword>
<keyword evidence="5" id="KW-0479">Metal-binding</keyword>
<dbReference type="GO" id="GO:0005634">
    <property type="term" value="C:nucleus"/>
    <property type="evidence" value="ECO:0007669"/>
    <property type="project" value="TreeGrafter"/>
</dbReference>
<dbReference type="GO" id="GO:0061630">
    <property type="term" value="F:ubiquitin protein ligase activity"/>
    <property type="evidence" value="ECO:0007669"/>
    <property type="project" value="InterPro"/>
</dbReference>
<dbReference type="EMBL" id="JAQQPM010000002">
    <property type="protein sequence ID" value="KAK2068407.1"/>
    <property type="molecule type" value="Genomic_DNA"/>
</dbReference>
<dbReference type="Proteomes" id="UP001217918">
    <property type="component" value="Unassembled WGS sequence"/>
</dbReference>
<evidence type="ECO:0000256" key="3">
    <source>
        <dbReference type="ARBA" id="ARBA00010615"/>
    </source>
</evidence>
<dbReference type="PROSITE" id="PS50896">
    <property type="entry name" value="LISH"/>
    <property type="match status" value="1"/>
</dbReference>
<comment type="function">
    <text evidence="1">Involved in the proteasome-dependent degradation of fructose-1,6-bisphosphatase.</text>
</comment>
<evidence type="ECO:0000256" key="8">
    <source>
        <dbReference type="PROSITE-ProRule" id="PRU01215"/>
    </source>
</evidence>
<dbReference type="AlphaFoldDB" id="A0AAD9I119"/>
<dbReference type="InterPro" id="IPR006594">
    <property type="entry name" value="LisH"/>
</dbReference>
<dbReference type="InterPro" id="IPR045098">
    <property type="entry name" value="Fyv10_fam"/>
</dbReference>
<dbReference type="GO" id="GO:0043161">
    <property type="term" value="P:proteasome-mediated ubiquitin-dependent protein catabolic process"/>
    <property type="evidence" value="ECO:0007669"/>
    <property type="project" value="InterPro"/>
</dbReference>
<proteinExistence type="inferred from homology"/>
<reference evidence="11" key="1">
    <citation type="journal article" date="2023" name="Mol. Plant Microbe Interact.">
        <title>Elucidating the Obligate Nature and Biological Capacity of an Invasive Fungal Corn Pathogen.</title>
        <authorList>
            <person name="MacCready J.S."/>
            <person name="Roggenkamp E.M."/>
            <person name="Gdanetz K."/>
            <person name="Chilvers M.I."/>
        </authorList>
    </citation>
    <scope>NUCLEOTIDE SEQUENCE</scope>
    <source>
        <strain evidence="11">PM02</strain>
    </source>
</reference>
<feature type="domain" description="RING-Gid-type" evidence="10">
    <location>
        <begin position="369"/>
        <end position="430"/>
    </location>
</feature>
<sequence>MRVPSIILEGDLDSPSSLPVERTIRAANKRRTMGDQEASLIDHKHGSHLLLDQPLLRLPLELLKNNFRSARYTYEKDSTFVKNLLKETGTSAVNGKASPEDVVKNLDAMLVRMRGMKRKMATHASEEARIYSQVDARVGHLRELSEMHTVEDVKYEAWSRRRLDRLLIDYLLRNGLDKTAAALADERGMQDLVDVDTFVAASKIRESLLDESVQEALAWCSENKKELRKMDSNLEFMLRCQQFVEMIRTEETSRLTDAILHARRFIVPYQAAYPADVHQIAGLLAYREGTDLEPYASWFSPRRWRYLADLFVQTHNTLLGLPPFPLLHTALSLGLSVLKTPACHSATKQQRHQTAASVQATTSLSATVCPICSTELNELARHVPYAHHSKSHVEHDLLLLPNGRVYGKARLEEYATKAGLAPGMVKDLVTGELFTWDKLKKVYIT</sequence>
<dbReference type="PANTHER" id="PTHR12170:SF2">
    <property type="entry name" value="E3 UBIQUITIN-PROTEIN TRANSFERASE MAEA"/>
    <property type="match status" value="1"/>
</dbReference>
<evidence type="ECO:0000256" key="7">
    <source>
        <dbReference type="ARBA" id="ARBA00022833"/>
    </source>
</evidence>
<accession>A0AAD9I119</accession>
<feature type="zinc finger region" description="RING-Gid-type" evidence="8">
    <location>
        <begin position="369"/>
        <end position="430"/>
    </location>
</feature>
<keyword evidence="12" id="KW-1185">Reference proteome</keyword>
<dbReference type="InterPro" id="IPR024964">
    <property type="entry name" value="CTLH/CRA"/>
</dbReference>
<dbReference type="PROSITE" id="PS51867">
    <property type="entry name" value="ZF_RING_GID"/>
    <property type="match status" value="1"/>
</dbReference>
<dbReference type="SMART" id="SM00757">
    <property type="entry name" value="CRA"/>
    <property type="match status" value="1"/>
</dbReference>
<feature type="domain" description="CTLH" evidence="9">
    <location>
        <begin position="197"/>
        <end position="254"/>
    </location>
</feature>
<evidence type="ECO:0000256" key="4">
    <source>
        <dbReference type="ARBA" id="ARBA00022490"/>
    </source>
</evidence>
<evidence type="ECO:0000259" key="10">
    <source>
        <dbReference type="PROSITE" id="PS51867"/>
    </source>
</evidence>
<protein>
    <recommendedName>
        <fullName evidence="13">Negative regulation of gluconeogenesis</fullName>
    </recommendedName>
</protein>
<dbReference type="InterPro" id="IPR013144">
    <property type="entry name" value="CRA_dom"/>
</dbReference>
<dbReference type="SMART" id="SM00667">
    <property type="entry name" value="LisH"/>
    <property type="match status" value="1"/>
</dbReference>
<evidence type="ECO:0000313" key="12">
    <source>
        <dbReference type="Proteomes" id="UP001217918"/>
    </source>
</evidence>
<organism evidence="11 12">
    <name type="scientific">Phyllachora maydis</name>
    <dbReference type="NCBI Taxonomy" id="1825666"/>
    <lineage>
        <taxon>Eukaryota</taxon>
        <taxon>Fungi</taxon>
        <taxon>Dikarya</taxon>
        <taxon>Ascomycota</taxon>
        <taxon>Pezizomycotina</taxon>
        <taxon>Sordariomycetes</taxon>
        <taxon>Sordariomycetidae</taxon>
        <taxon>Phyllachorales</taxon>
        <taxon>Phyllachoraceae</taxon>
        <taxon>Phyllachora</taxon>
    </lineage>
</organism>
<dbReference type="InterPro" id="IPR006595">
    <property type="entry name" value="CTLH_C"/>
</dbReference>
<dbReference type="InterPro" id="IPR044063">
    <property type="entry name" value="ZF_RING_GID"/>
</dbReference>
<dbReference type="PROSITE" id="PS50897">
    <property type="entry name" value="CTLH"/>
    <property type="match status" value="1"/>
</dbReference>
<evidence type="ECO:0008006" key="13">
    <source>
        <dbReference type="Google" id="ProtNLM"/>
    </source>
</evidence>
<dbReference type="GO" id="GO:0005737">
    <property type="term" value="C:cytoplasm"/>
    <property type="evidence" value="ECO:0007669"/>
    <property type="project" value="UniProtKB-SubCell"/>
</dbReference>
<name>A0AAD9I119_9PEZI</name>
<comment type="similarity">
    <text evidence="3">Belongs to the FYV10 family.</text>
</comment>
<evidence type="ECO:0000256" key="6">
    <source>
        <dbReference type="ARBA" id="ARBA00022771"/>
    </source>
</evidence>
<dbReference type="GO" id="GO:0034657">
    <property type="term" value="C:GID complex"/>
    <property type="evidence" value="ECO:0007669"/>
    <property type="project" value="TreeGrafter"/>
</dbReference>
<dbReference type="SMART" id="SM00668">
    <property type="entry name" value="CTLH"/>
    <property type="match status" value="1"/>
</dbReference>
<dbReference type="GO" id="GO:0008270">
    <property type="term" value="F:zinc ion binding"/>
    <property type="evidence" value="ECO:0007669"/>
    <property type="project" value="UniProtKB-KW"/>
</dbReference>
<keyword evidence="7" id="KW-0862">Zinc</keyword>
<evidence type="ECO:0000256" key="1">
    <source>
        <dbReference type="ARBA" id="ARBA00002343"/>
    </source>
</evidence>
<evidence type="ECO:0000259" key="9">
    <source>
        <dbReference type="PROSITE" id="PS50897"/>
    </source>
</evidence>
<dbReference type="PANTHER" id="PTHR12170">
    <property type="entry name" value="MACROPHAGE ERYTHROBLAST ATTACHER-RELATED"/>
    <property type="match status" value="1"/>
</dbReference>
<keyword evidence="6 8" id="KW-0863">Zinc-finger</keyword>